<name>A0A0F9CN51_9ZZZZ</name>
<feature type="transmembrane region" description="Helical" evidence="2">
    <location>
        <begin position="57"/>
        <end position="76"/>
    </location>
</feature>
<feature type="transmembrane region" description="Helical" evidence="2">
    <location>
        <begin position="20"/>
        <end position="37"/>
    </location>
</feature>
<keyword evidence="2" id="KW-1133">Transmembrane helix</keyword>
<dbReference type="PANTHER" id="PTHR34980">
    <property type="entry name" value="INNER MEMBRANE PROTEIN-RELATED-RELATED"/>
    <property type="match status" value="1"/>
</dbReference>
<comment type="caution">
    <text evidence="3">The sequence shown here is derived from an EMBL/GenBank/DDBJ whole genome shotgun (WGS) entry which is preliminary data.</text>
</comment>
<evidence type="ECO:0000256" key="1">
    <source>
        <dbReference type="SAM" id="MobiDB-lite"/>
    </source>
</evidence>
<reference evidence="3" key="1">
    <citation type="journal article" date="2015" name="Nature">
        <title>Complex archaea that bridge the gap between prokaryotes and eukaryotes.</title>
        <authorList>
            <person name="Spang A."/>
            <person name="Saw J.H."/>
            <person name="Jorgensen S.L."/>
            <person name="Zaremba-Niedzwiedzka K."/>
            <person name="Martijn J."/>
            <person name="Lind A.E."/>
            <person name="van Eijk R."/>
            <person name="Schleper C."/>
            <person name="Guy L."/>
            <person name="Ettema T.J."/>
        </authorList>
    </citation>
    <scope>NUCLEOTIDE SEQUENCE</scope>
</reference>
<keyword evidence="2" id="KW-0812">Transmembrane</keyword>
<dbReference type="AlphaFoldDB" id="A0A0F9CN51"/>
<keyword evidence="2" id="KW-0472">Membrane</keyword>
<evidence type="ECO:0000313" key="3">
    <source>
        <dbReference type="EMBL" id="KKL50609.1"/>
    </source>
</evidence>
<feature type="transmembrane region" description="Helical" evidence="2">
    <location>
        <begin position="88"/>
        <end position="109"/>
    </location>
</feature>
<organism evidence="3">
    <name type="scientific">marine sediment metagenome</name>
    <dbReference type="NCBI Taxonomy" id="412755"/>
    <lineage>
        <taxon>unclassified sequences</taxon>
        <taxon>metagenomes</taxon>
        <taxon>ecological metagenomes</taxon>
    </lineage>
</organism>
<accession>A0A0F9CN51</accession>
<dbReference type="EMBL" id="LAZR01032537">
    <property type="protein sequence ID" value="KKL50609.1"/>
    <property type="molecule type" value="Genomic_DNA"/>
</dbReference>
<evidence type="ECO:0008006" key="4">
    <source>
        <dbReference type="Google" id="ProtNLM"/>
    </source>
</evidence>
<dbReference type="Pfam" id="PF05656">
    <property type="entry name" value="DUF805"/>
    <property type="match status" value="1"/>
</dbReference>
<gene>
    <name evidence="3" type="ORF">LCGC14_2303760</name>
</gene>
<sequence length="143" mass="15677">MDYKNLLLSYKGRIPRSVYWLNFILPYIVISVVLNIIDSVLGTRVAIDPNLGAAAGPGILSTLFAVLMIYPSIAVAAKRCHDRGRTGWFQLVLIIPIVQLWPAIEILFLKGTHLSTGSNKYGDDPLQTSDVPDQPSADQPSAE</sequence>
<evidence type="ECO:0000256" key="2">
    <source>
        <dbReference type="SAM" id="Phobius"/>
    </source>
</evidence>
<dbReference type="InterPro" id="IPR008523">
    <property type="entry name" value="DUF805"/>
</dbReference>
<dbReference type="PANTHER" id="PTHR34980:SF2">
    <property type="entry name" value="INNER MEMBRANE PROTEIN YHAH-RELATED"/>
    <property type="match status" value="1"/>
</dbReference>
<proteinExistence type="predicted"/>
<protein>
    <recommendedName>
        <fullName evidence="4">DUF805 domain-containing protein</fullName>
    </recommendedName>
</protein>
<feature type="compositionally biased region" description="Polar residues" evidence="1">
    <location>
        <begin position="126"/>
        <end position="143"/>
    </location>
</feature>
<feature type="region of interest" description="Disordered" evidence="1">
    <location>
        <begin position="120"/>
        <end position="143"/>
    </location>
</feature>
<dbReference type="GO" id="GO:0005886">
    <property type="term" value="C:plasma membrane"/>
    <property type="evidence" value="ECO:0007669"/>
    <property type="project" value="TreeGrafter"/>
</dbReference>